<dbReference type="InterPro" id="IPR000659">
    <property type="entry name" value="Pyridox_Oxase"/>
</dbReference>
<dbReference type="PANTHER" id="PTHR10851:SF0">
    <property type="entry name" value="PYRIDOXINE-5'-PHOSPHATE OXIDASE"/>
    <property type="match status" value="1"/>
</dbReference>
<organism evidence="8 9">
    <name type="scientific">Sphingobacterium yanglingense</name>
    <dbReference type="NCBI Taxonomy" id="1437280"/>
    <lineage>
        <taxon>Bacteria</taxon>
        <taxon>Pseudomonadati</taxon>
        <taxon>Bacteroidota</taxon>
        <taxon>Sphingobacteriia</taxon>
        <taxon>Sphingobacteriales</taxon>
        <taxon>Sphingobacteriaceae</taxon>
        <taxon>Sphingobacterium</taxon>
    </lineage>
</organism>
<dbReference type="InterPro" id="IPR011576">
    <property type="entry name" value="Pyridox_Oxase_N"/>
</dbReference>
<keyword evidence="9" id="KW-1185">Reference proteome</keyword>
<feature type="binding site" evidence="5">
    <location>
        <begin position="43"/>
        <end position="48"/>
    </location>
    <ligand>
        <name>FMN</name>
        <dbReference type="ChEBI" id="CHEBI:58210"/>
    </ligand>
</feature>
<gene>
    <name evidence="8" type="ORF">CLV99_1863</name>
</gene>
<feature type="domain" description="Pyridoxamine 5'-phosphate oxidase N-terminal" evidence="6">
    <location>
        <begin position="19"/>
        <end position="124"/>
    </location>
</feature>
<evidence type="ECO:0000259" key="7">
    <source>
        <dbReference type="Pfam" id="PF10590"/>
    </source>
</evidence>
<dbReference type="InterPro" id="IPR012349">
    <property type="entry name" value="Split_barrel_FMN-bd"/>
</dbReference>
<keyword evidence="4" id="KW-0560">Oxidoreductase</keyword>
<dbReference type="EMBL" id="SNYV01000013">
    <property type="protein sequence ID" value="TDQ77894.1"/>
    <property type="molecule type" value="Genomic_DNA"/>
</dbReference>
<evidence type="ECO:0000256" key="5">
    <source>
        <dbReference type="PIRSR" id="PIRSR000190-2"/>
    </source>
</evidence>
<comment type="cofactor">
    <cofactor evidence="5">
        <name>FMN</name>
        <dbReference type="ChEBI" id="CHEBI:58210"/>
    </cofactor>
    <text evidence="5">Binds 1 FMN per subunit.</text>
</comment>
<evidence type="ECO:0000259" key="6">
    <source>
        <dbReference type="Pfam" id="PF01243"/>
    </source>
</evidence>
<dbReference type="OrthoDB" id="9780392at2"/>
<dbReference type="Pfam" id="PF01243">
    <property type="entry name" value="PNPOx_N"/>
    <property type="match status" value="1"/>
</dbReference>
<feature type="binding site" evidence="5">
    <location>
        <position position="64"/>
    </location>
    <ligand>
        <name>FMN</name>
        <dbReference type="ChEBI" id="CHEBI:58210"/>
    </ligand>
</feature>
<dbReference type="Gene3D" id="2.30.110.10">
    <property type="entry name" value="Electron Transport, Fmn-binding Protein, Chain A"/>
    <property type="match status" value="1"/>
</dbReference>
<sequence>MTLQSILSQFQFYLDQEIETRKQKLPYACCLSTIGIDGFPNSRFVSLKEITNEQFIISGTLSARKGEELAQNNKAALTFWLPETQVQIRIQGETHRIEDSIADTYFKQRNIESQIVSIVSDQGKFLRNPEILNTKYDSYTQYLESQTSLPRPGNWGAFGIAPIRIEFLIFKETRFHDRILYQKESDIWTKILLQP</sequence>
<evidence type="ECO:0000256" key="4">
    <source>
        <dbReference type="ARBA" id="ARBA00023002"/>
    </source>
</evidence>
<reference evidence="8 9" key="1">
    <citation type="submission" date="2019-03" db="EMBL/GenBank/DDBJ databases">
        <title>Genomic Encyclopedia of Archaeal and Bacterial Type Strains, Phase II (KMG-II): from individual species to whole genera.</title>
        <authorList>
            <person name="Goeker M."/>
        </authorList>
    </citation>
    <scope>NUCLEOTIDE SEQUENCE [LARGE SCALE GENOMIC DNA]</scope>
    <source>
        <strain evidence="8 9">DSM 28353</strain>
    </source>
</reference>
<evidence type="ECO:0000256" key="2">
    <source>
        <dbReference type="ARBA" id="ARBA00022630"/>
    </source>
</evidence>
<dbReference type="Pfam" id="PF10590">
    <property type="entry name" value="PNP_phzG_C"/>
    <property type="match status" value="1"/>
</dbReference>
<dbReference type="PANTHER" id="PTHR10851">
    <property type="entry name" value="PYRIDOXINE-5-PHOSPHATE OXIDASE"/>
    <property type="match status" value="1"/>
</dbReference>
<dbReference type="PIRSF" id="PIRSF000190">
    <property type="entry name" value="Pyd_amn-ph_oxd"/>
    <property type="match status" value="1"/>
</dbReference>
<feature type="domain" description="Pyridoxine 5'-phosphate oxidase dimerisation C-terminal" evidence="7">
    <location>
        <begin position="155"/>
        <end position="195"/>
    </location>
</feature>
<feature type="binding site" evidence="5">
    <location>
        <position position="65"/>
    </location>
    <ligand>
        <name>FMN</name>
        <dbReference type="ChEBI" id="CHEBI:58210"/>
    </ligand>
</feature>
<dbReference type="RefSeq" id="WP_133584165.1">
    <property type="nucleotide sequence ID" value="NZ_SNYV01000013.1"/>
</dbReference>
<protein>
    <submittedName>
        <fullName evidence="8">Pyridoxamine 5'-phosphate oxidase</fullName>
    </submittedName>
</protein>
<dbReference type="AlphaFoldDB" id="A0A4R6WIW1"/>
<keyword evidence="3 5" id="KW-0288">FMN</keyword>
<comment type="similarity">
    <text evidence="1">Belongs to the pyridoxamine 5'-phosphate oxidase family.</text>
</comment>
<dbReference type="GO" id="GO:0010181">
    <property type="term" value="F:FMN binding"/>
    <property type="evidence" value="ECO:0007669"/>
    <property type="project" value="InterPro"/>
</dbReference>
<name>A0A4R6WIW1_9SPHI</name>
<comment type="caution">
    <text evidence="8">The sequence shown here is derived from an EMBL/GenBank/DDBJ whole genome shotgun (WGS) entry which is preliminary data.</text>
</comment>
<dbReference type="GO" id="GO:0004733">
    <property type="term" value="F:pyridoxamine phosphate oxidase activity"/>
    <property type="evidence" value="ECO:0007669"/>
    <property type="project" value="InterPro"/>
</dbReference>
<feature type="binding site" evidence="5">
    <location>
        <position position="87"/>
    </location>
    <ligand>
        <name>FMN</name>
        <dbReference type="ChEBI" id="CHEBI:58210"/>
    </ligand>
</feature>
<evidence type="ECO:0000313" key="9">
    <source>
        <dbReference type="Proteomes" id="UP000295292"/>
    </source>
</evidence>
<dbReference type="GO" id="GO:0008615">
    <property type="term" value="P:pyridoxine biosynthetic process"/>
    <property type="evidence" value="ECO:0007669"/>
    <property type="project" value="InterPro"/>
</dbReference>
<evidence type="ECO:0000313" key="8">
    <source>
        <dbReference type="EMBL" id="TDQ77894.1"/>
    </source>
</evidence>
<dbReference type="Proteomes" id="UP000295292">
    <property type="component" value="Unassembled WGS sequence"/>
</dbReference>
<evidence type="ECO:0000256" key="3">
    <source>
        <dbReference type="ARBA" id="ARBA00022643"/>
    </source>
</evidence>
<dbReference type="NCBIfam" id="NF004231">
    <property type="entry name" value="PRK05679.1"/>
    <property type="match status" value="1"/>
</dbReference>
<keyword evidence="2" id="KW-0285">Flavoprotein</keyword>
<dbReference type="InterPro" id="IPR019576">
    <property type="entry name" value="Pyridoxamine_oxidase_dimer_C"/>
</dbReference>
<evidence type="ECO:0000256" key="1">
    <source>
        <dbReference type="ARBA" id="ARBA00007301"/>
    </source>
</evidence>
<accession>A0A4R6WIW1</accession>
<proteinExistence type="inferred from homology"/>
<dbReference type="SUPFAM" id="SSF50475">
    <property type="entry name" value="FMN-binding split barrel"/>
    <property type="match status" value="1"/>
</dbReference>
<feature type="binding site" evidence="5">
    <location>
        <position position="178"/>
    </location>
    <ligand>
        <name>FMN</name>
        <dbReference type="ChEBI" id="CHEBI:58210"/>
    </ligand>
</feature>